<evidence type="ECO:0000256" key="3">
    <source>
        <dbReference type="ARBA" id="ARBA00022989"/>
    </source>
</evidence>
<dbReference type="PIRSF" id="PIRSF006060">
    <property type="entry name" value="AA_transporter"/>
    <property type="match status" value="1"/>
</dbReference>
<evidence type="ECO:0000313" key="7">
    <source>
        <dbReference type="EMBL" id="GAA3062281.1"/>
    </source>
</evidence>
<evidence type="ECO:0000256" key="2">
    <source>
        <dbReference type="ARBA" id="ARBA00022692"/>
    </source>
</evidence>
<dbReference type="EMBL" id="BAAAVT010000008">
    <property type="protein sequence ID" value="GAA3062281.1"/>
    <property type="molecule type" value="Genomic_DNA"/>
</dbReference>
<feature type="transmembrane region" description="Helical" evidence="5">
    <location>
        <begin position="361"/>
        <end position="384"/>
    </location>
</feature>
<proteinExistence type="predicted"/>
<protein>
    <submittedName>
        <fullName evidence="7">APC family permease</fullName>
    </submittedName>
</protein>
<feature type="transmembrane region" description="Helical" evidence="5">
    <location>
        <begin position="215"/>
        <end position="236"/>
    </location>
</feature>
<feature type="transmembrane region" description="Helical" evidence="5">
    <location>
        <begin position="248"/>
        <end position="268"/>
    </location>
</feature>
<keyword evidence="4 5" id="KW-0472">Membrane</keyword>
<comment type="caution">
    <text evidence="7">The sequence shown here is derived from an EMBL/GenBank/DDBJ whole genome shotgun (WGS) entry which is preliminary data.</text>
</comment>
<dbReference type="Pfam" id="PF00324">
    <property type="entry name" value="AA_permease"/>
    <property type="match status" value="1"/>
</dbReference>
<dbReference type="PANTHER" id="PTHR42770:SF16">
    <property type="entry name" value="AMINO ACID PERMEASE"/>
    <property type="match status" value="1"/>
</dbReference>
<name>A0ABP6LVT3_9MICC</name>
<feature type="transmembrane region" description="Helical" evidence="5">
    <location>
        <begin position="457"/>
        <end position="479"/>
    </location>
</feature>
<reference evidence="8" key="1">
    <citation type="journal article" date="2019" name="Int. J. Syst. Evol. Microbiol.">
        <title>The Global Catalogue of Microorganisms (GCM) 10K type strain sequencing project: providing services to taxonomists for standard genome sequencing and annotation.</title>
        <authorList>
            <consortium name="The Broad Institute Genomics Platform"/>
            <consortium name="The Broad Institute Genome Sequencing Center for Infectious Disease"/>
            <person name="Wu L."/>
            <person name="Ma J."/>
        </authorList>
    </citation>
    <scope>NUCLEOTIDE SEQUENCE [LARGE SCALE GENOMIC DNA]</scope>
    <source>
        <strain evidence="8">JCM 14309</strain>
    </source>
</reference>
<dbReference type="RefSeq" id="WP_344682563.1">
    <property type="nucleotide sequence ID" value="NZ_BAAAVT010000008.1"/>
</dbReference>
<feature type="domain" description="Amino acid permease/ SLC12A" evidence="6">
    <location>
        <begin position="54"/>
        <end position="463"/>
    </location>
</feature>
<keyword evidence="2 5" id="KW-0812">Transmembrane</keyword>
<dbReference type="Gene3D" id="1.20.1740.10">
    <property type="entry name" value="Amino acid/polyamine transporter I"/>
    <property type="match status" value="1"/>
</dbReference>
<feature type="transmembrane region" description="Helical" evidence="5">
    <location>
        <begin position="124"/>
        <end position="141"/>
    </location>
</feature>
<comment type="subcellular location">
    <subcellularLocation>
        <location evidence="1">Membrane</location>
        <topology evidence="1">Multi-pass membrane protein</topology>
    </subcellularLocation>
</comment>
<evidence type="ECO:0000256" key="4">
    <source>
        <dbReference type="ARBA" id="ARBA00023136"/>
    </source>
</evidence>
<feature type="transmembrane region" description="Helical" evidence="5">
    <location>
        <begin position="390"/>
        <end position="411"/>
    </location>
</feature>
<feature type="transmembrane region" description="Helical" evidence="5">
    <location>
        <begin position="423"/>
        <end position="445"/>
    </location>
</feature>
<accession>A0ABP6LVT3</accession>
<gene>
    <name evidence="7" type="ORF">GCM10010529_14560</name>
</gene>
<feature type="transmembrane region" description="Helical" evidence="5">
    <location>
        <begin position="95"/>
        <end position="117"/>
    </location>
</feature>
<evidence type="ECO:0000256" key="1">
    <source>
        <dbReference type="ARBA" id="ARBA00004141"/>
    </source>
</evidence>
<dbReference type="InterPro" id="IPR004841">
    <property type="entry name" value="AA-permease/SLC12A_dom"/>
</dbReference>
<feature type="transmembrane region" description="Helical" evidence="5">
    <location>
        <begin position="29"/>
        <end position="50"/>
    </location>
</feature>
<evidence type="ECO:0000256" key="5">
    <source>
        <dbReference type="SAM" id="Phobius"/>
    </source>
</evidence>
<feature type="transmembrane region" description="Helical" evidence="5">
    <location>
        <begin position="173"/>
        <end position="195"/>
    </location>
</feature>
<keyword evidence="8" id="KW-1185">Reference proteome</keyword>
<keyword evidence="3 5" id="KW-1133">Transmembrane helix</keyword>
<organism evidence="7 8">
    <name type="scientific">Nesterenkonia aethiopica</name>
    <dbReference type="NCBI Taxonomy" id="269144"/>
    <lineage>
        <taxon>Bacteria</taxon>
        <taxon>Bacillati</taxon>
        <taxon>Actinomycetota</taxon>
        <taxon>Actinomycetes</taxon>
        <taxon>Micrococcales</taxon>
        <taxon>Micrococcaceae</taxon>
        <taxon>Nesterenkonia</taxon>
    </lineage>
</organism>
<sequence>MSRHPLATPTPTPDSTPAPEDAALARRTLGVPALVFLIIAASAPLTVLAGGATTSFAVTGELGVPVGYLLLGLVLVFFAIGYGRMSSLIQNAGAFYAYVAAGLGIRAGIGTSFLALVTYNAMQIGLYGVFGFTASSVLGELTGLEAPWWLCALMGWLIVGALGVTKVDLNAKVLAVIVALEFVIVIAVSTLSFSVAPEGISTEAFLPEHWLTSSFGALLAFGIAAFMGFESGAIYAEEVKDPRRSVATATYIAVGIIAAFYAFSAWAFSLGVGTSQMVEQSQQWGPDLMFVFLGQHVPAMASSMAALLFLTSILAAMIAFHNAAARYFFSMGRARILPSALGLTGPRNGAPVAGSLTQSSLGLIFILIFTVAGAGSDLGALYPVLTMFPWLTNAAGFGMVILLCVTSVAIMRRLGEDPDQHPLLIRRVAPLVAAVGFGVIALLIMANFDTMIEADSFSALVIVIPGTIVAAGVAGLIWASHLQRRRPEIYEHARQANIG</sequence>
<evidence type="ECO:0000313" key="8">
    <source>
        <dbReference type="Proteomes" id="UP001500236"/>
    </source>
</evidence>
<feature type="transmembrane region" description="Helical" evidence="5">
    <location>
        <begin position="62"/>
        <end position="83"/>
    </location>
</feature>
<dbReference type="InterPro" id="IPR050367">
    <property type="entry name" value="APC_superfamily"/>
</dbReference>
<feature type="transmembrane region" description="Helical" evidence="5">
    <location>
        <begin position="299"/>
        <end position="325"/>
    </location>
</feature>
<dbReference type="Proteomes" id="UP001500236">
    <property type="component" value="Unassembled WGS sequence"/>
</dbReference>
<feature type="transmembrane region" description="Helical" evidence="5">
    <location>
        <begin position="147"/>
        <end position="164"/>
    </location>
</feature>
<evidence type="ECO:0000259" key="6">
    <source>
        <dbReference type="Pfam" id="PF00324"/>
    </source>
</evidence>
<dbReference type="PANTHER" id="PTHR42770">
    <property type="entry name" value="AMINO ACID TRANSPORTER-RELATED"/>
    <property type="match status" value="1"/>
</dbReference>